<proteinExistence type="predicted"/>
<sequence>MLRDAPPCGPLGTAAIFIGFIVLPLSSPLSPRPPFCFSFRFLVGLHIRSRNERARDPRRLRSLEVLLEFVSASRNGASDRAYLARSVNLDLGNLNAVLLRRASRTLCSVSFPRLLSSPKISIPAFTAGTGYDDVSSGSLNLA</sequence>
<keyword evidence="1" id="KW-0812">Transmembrane</keyword>
<reference evidence="2 3" key="1">
    <citation type="submission" date="2022-12" db="EMBL/GenBank/DDBJ databases">
        <title>Chromosome-scale assembly of the Ensete ventricosum genome.</title>
        <authorList>
            <person name="Dussert Y."/>
            <person name="Stocks J."/>
            <person name="Wendawek A."/>
            <person name="Woldeyes F."/>
            <person name="Nichols R.A."/>
            <person name="Borrell J.S."/>
        </authorList>
    </citation>
    <scope>NUCLEOTIDE SEQUENCE [LARGE SCALE GENOMIC DNA]</scope>
    <source>
        <strain evidence="3">cv. Maze</strain>
        <tissue evidence="2">Seeds</tissue>
    </source>
</reference>
<evidence type="ECO:0000313" key="3">
    <source>
        <dbReference type="Proteomes" id="UP001222027"/>
    </source>
</evidence>
<protein>
    <submittedName>
        <fullName evidence="2">Uncharacterized protein</fullName>
    </submittedName>
</protein>
<dbReference type="EMBL" id="JAQQAF010000008">
    <property type="protein sequence ID" value="KAJ8465542.1"/>
    <property type="molecule type" value="Genomic_DNA"/>
</dbReference>
<comment type="caution">
    <text evidence="2">The sequence shown here is derived from an EMBL/GenBank/DDBJ whole genome shotgun (WGS) entry which is preliminary data.</text>
</comment>
<name>A0AAV8P3P1_ENSVE</name>
<dbReference type="AlphaFoldDB" id="A0AAV8P3P1"/>
<feature type="transmembrane region" description="Helical" evidence="1">
    <location>
        <begin position="7"/>
        <end position="26"/>
    </location>
</feature>
<organism evidence="2 3">
    <name type="scientific">Ensete ventricosum</name>
    <name type="common">Abyssinian banana</name>
    <name type="synonym">Musa ensete</name>
    <dbReference type="NCBI Taxonomy" id="4639"/>
    <lineage>
        <taxon>Eukaryota</taxon>
        <taxon>Viridiplantae</taxon>
        <taxon>Streptophyta</taxon>
        <taxon>Embryophyta</taxon>
        <taxon>Tracheophyta</taxon>
        <taxon>Spermatophyta</taxon>
        <taxon>Magnoliopsida</taxon>
        <taxon>Liliopsida</taxon>
        <taxon>Zingiberales</taxon>
        <taxon>Musaceae</taxon>
        <taxon>Ensete</taxon>
    </lineage>
</organism>
<dbReference type="Proteomes" id="UP001222027">
    <property type="component" value="Unassembled WGS sequence"/>
</dbReference>
<gene>
    <name evidence="2" type="ORF">OPV22_028094</name>
</gene>
<keyword evidence="3" id="KW-1185">Reference proteome</keyword>
<keyword evidence="1" id="KW-0472">Membrane</keyword>
<evidence type="ECO:0000256" key="1">
    <source>
        <dbReference type="SAM" id="Phobius"/>
    </source>
</evidence>
<keyword evidence="1" id="KW-1133">Transmembrane helix</keyword>
<accession>A0AAV8P3P1</accession>
<evidence type="ECO:0000313" key="2">
    <source>
        <dbReference type="EMBL" id="KAJ8465542.1"/>
    </source>
</evidence>